<dbReference type="Proteomes" id="UP001208540">
    <property type="component" value="Unassembled WGS sequence"/>
</dbReference>
<dbReference type="EMBL" id="JAMQPL010000003">
    <property type="protein sequence ID" value="MCW7530465.1"/>
    <property type="molecule type" value="Genomic_DNA"/>
</dbReference>
<proteinExistence type="predicted"/>
<dbReference type="RefSeq" id="WP_265351839.1">
    <property type="nucleotide sequence ID" value="NZ_JAMQPL010000003.1"/>
</dbReference>
<evidence type="ECO:0000313" key="2">
    <source>
        <dbReference type="EMBL" id="MCW7530465.1"/>
    </source>
</evidence>
<evidence type="ECO:0000313" key="3">
    <source>
        <dbReference type="Proteomes" id="UP001208540"/>
    </source>
</evidence>
<evidence type="ECO:0000313" key="4">
    <source>
        <dbReference type="Proteomes" id="UP001208912"/>
    </source>
</evidence>
<name>A0AAW5VD95_9LEPT</name>
<dbReference type="Proteomes" id="UP001208912">
    <property type="component" value="Unassembled WGS sequence"/>
</dbReference>
<keyword evidence="4" id="KW-1185">Reference proteome</keyword>
<protein>
    <submittedName>
        <fullName evidence="2">Peptidase MA family protein</fullName>
    </submittedName>
</protein>
<evidence type="ECO:0000313" key="1">
    <source>
        <dbReference type="EMBL" id="MCW7526694.1"/>
    </source>
</evidence>
<sequence length="507" mass="55387">MHLKRLILIPLIFITSFTFYCNPLNSKKEKNDDLILLLGLYSLLGGSCFTGPDLWARDLVSQSSVCVPVELVGEGTNVVVYKERSLSVNYDLAKFAKDFDTITYPKLITTFGTPSDVDGNGKVKILVMDIKDGATANSAYVAGYYDPVNFFPDNFLSPIRSNYAEVLYLDGKELIAALSRDPNAFASTAAHEFQHLLRYPRMRAANQTDELWINEGTSEVASDIAGYGPQTSRLDCYSGVNDSRCTDGINGVSLLDWDNNSSNVLKQYSFAYVFMRYLYDSSGTTESERQSFFRNSVIGIGGIRANSTGSLMSLFRNSANFNSTLLGSQNSEVFFRIYALLVTQSFGLTNNLSSVEYVNADGASATPVDLSSVSGNYLLANSPSLSRIITNPIVPTINRSSIKQGATNFYTTAWGTPTIPGSTRKNYGRVTGAGNKGVFFWADSPSGFNASTKYVSTNTEGTSQSVPKKPRSLKSVIEETPHSGPTPICGIEFINDSARTFESIPIE</sequence>
<gene>
    <name evidence="1" type="ORF">ND861_10080</name>
    <name evidence="2" type="ORF">ND862_09600</name>
</gene>
<organism evidence="2 3">
    <name type="scientific">Leptospira soteropolitanensis</name>
    <dbReference type="NCBI Taxonomy" id="2950025"/>
    <lineage>
        <taxon>Bacteria</taxon>
        <taxon>Pseudomonadati</taxon>
        <taxon>Spirochaetota</taxon>
        <taxon>Spirochaetia</taxon>
        <taxon>Leptospirales</taxon>
        <taxon>Leptospiraceae</taxon>
        <taxon>Leptospira</taxon>
    </lineage>
</organism>
<accession>A0AAW5VD95</accession>
<comment type="caution">
    <text evidence="2">The sequence shown here is derived from an EMBL/GenBank/DDBJ whole genome shotgun (WGS) entry which is preliminary data.</text>
</comment>
<reference evidence="2 4" key="1">
    <citation type="submission" date="2022-06" db="EMBL/GenBank/DDBJ databases">
        <title>Leptospira isolates from biofilms formed at urban environments.</title>
        <authorList>
            <person name="Ribeiro P.S."/>
            <person name="Sousa T."/>
            <person name="Carvalho N."/>
            <person name="Aburjaile F."/>
            <person name="Neves F."/>
            <person name="Oliveira D."/>
            <person name="Blanco L."/>
            <person name="Lima J."/>
            <person name="Costa F."/>
            <person name="Brenig B."/>
            <person name="Soares S."/>
            <person name="Ramos R."/>
            <person name="Goes-Neto A."/>
            <person name="Matiuzzi M."/>
            <person name="Azevedo V."/>
            <person name="Ristow P."/>
        </authorList>
    </citation>
    <scope>NUCLEOTIDE SEQUENCE</scope>
    <source>
        <strain evidence="1 4">VSF19</strain>
        <strain evidence="2">VSF20</strain>
    </source>
</reference>
<dbReference type="AlphaFoldDB" id="A0AAW5VD95"/>
<dbReference type="EMBL" id="JAMQPM010000003">
    <property type="protein sequence ID" value="MCW7526694.1"/>
    <property type="molecule type" value="Genomic_DNA"/>
</dbReference>